<sequence length="139" mass="15561">MEAFPIQFCRAVTSYWRRRRYQRLDGGKKSVKVARLGGCGKALGGGQRRLFRLRGVIRIRFRQLSPVRLLARLRDSYVNAMLGLAGKGSGLSASVGAESLLTRRIPKARSAKVEPGEFDRRLLFEICRSIRASDVNPPS</sequence>
<evidence type="ECO:0000313" key="2">
    <source>
        <dbReference type="Proteomes" id="UP000639772"/>
    </source>
</evidence>
<protein>
    <submittedName>
        <fullName evidence="1">Uncharacterized protein</fullName>
    </submittedName>
</protein>
<dbReference type="PANTHER" id="PTHR33702">
    <property type="entry name" value="BNAA09G40010D PROTEIN"/>
    <property type="match status" value="1"/>
</dbReference>
<dbReference type="OrthoDB" id="764584at2759"/>
<evidence type="ECO:0000313" key="1">
    <source>
        <dbReference type="EMBL" id="KAG0456611.1"/>
    </source>
</evidence>
<comment type="caution">
    <text evidence="1">The sequence shown here is derived from an EMBL/GenBank/DDBJ whole genome shotgun (WGS) entry which is preliminary data.</text>
</comment>
<dbReference type="Proteomes" id="UP000639772">
    <property type="component" value="Chromosome 13"/>
</dbReference>
<reference evidence="1 2" key="1">
    <citation type="journal article" date="2020" name="Nat. Food">
        <title>A phased Vanilla planifolia genome enables genetic improvement of flavour and production.</title>
        <authorList>
            <person name="Hasing T."/>
            <person name="Tang H."/>
            <person name="Brym M."/>
            <person name="Khazi F."/>
            <person name="Huang T."/>
            <person name="Chambers A.H."/>
        </authorList>
    </citation>
    <scope>NUCLEOTIDE SEQUENCE [LARGE SCALE GENOMIC DNA]</scope>
    <source>
        <tissue evidence="1">Leaf</tissue>
    </source>
</reference>
<organism evidence="1 2">
    <name type="scientific">Vanilla planifolia</name>
    <name type="common">Vanilla</name>
    <dbReference type="NCBI Taxonomy" id="51239"/>
    <lineage>
        <taxon>Eukaryota</taxon>
        <taxon>Viridiplantae</taxon>
        <taxon>Streptophyta</taxon>
        <taxon>Embryophyta</taxon>
        <taxon>Tracheophyta</taxon>
        <taxon>Spermatophyta</taxon>
        <taxon>Magnoliopsida</taxon>
        <taxon>Liliopsida</taxon>
        <taxon>Asparagales</taxon>
        <taxon>Orchidaceae</taxon>
        <taxon>Vanilloideae</taxon>
        <taxon>Vanilleae</taxon>
        <taxon>Vanilla</taxon>
    </lineage>
</organism>
<proteinExistence type="predicted"/>
<dbReference type="AlphaFoldDB" id="A0A835UEM7"/>
<gene>
    <name evidence="1" type="ORF">HPP92_024399</name>
</gene>
<accession>A0A835UEM7</accession>
<dbReference type="EMBL" id="JADCNM010000013">
    <property type="protein sequence ID" value="KAG0456611.1"/>
    <property type="molecule type" value="Genomic_DNA"/>
</dbReference>
<dbReference type="PANTHER" id="PTHR33702:SF30">
    <property type="entry name" value="OS05G0576600 PROTEIN"/>
    <property type="match status" value="1"/>
</dbReference>
<name>A0A835UEM7_VANPL</name>